<keyword evidence="1" id="KW-1133">Transmembrane helix</keyword>
<gene>
    <name evidence="2" type="ORF">D9613_009525</name>
</gene>
<reference evidence="2 3" key="1">
    <citation type="submission" date="2019-12" db="EMBL/GenBank/DDBJ databases">
        <authorList>
            <person name="Floudas D."/>
            <person name="Bentzer J."/>
            <person name="Ahren D."/>
            <person name="Johansson T."/>
            <person name="Persson P."/>
            <person name="Tunlid A."/>
        </authorList>
    </citation>
    <scope>NUCLEOTIDE SEQUENCE [LARGE SCALE GENOMIC DNA]</scope>
    <source>
        <strain evidence="2 3">CBS 102.39</strain>
    </source>
</reference>
<evidence type="ECO:0000313" key="2">
    <source>
        <dbReference type="EMBL" id="KAF4622263.1"/>
    </source>
</evidence>
<feature type="transmembrane region" description="Helical" evidence="1">
    <location>
        <begin position="221"/>
        <end position="242"/>
    </location>
</feature>
<evidence type="ECO:0000313" key="3">
    <source>
        <dbReference type="Proteomes" id="UP000521872"/>
    </source>
</evidence>
<sequence>MPDSASAYSQLPAPLQAVTDDISADVELTAEIVAVDPLARTLTMNWYPTLTDFNCTPSMPITNTMDIFMPIELFSNGDSSTSLDTNDKLVYRFNLTKLCGGVTFFPSFSTVTNIMSSKKINPQRQVSQRATLQSYPFDVYLAQLVMYSRNISESESSGKPVRITDSFGIAVNFEASLLDRLIVGGQSGTSEQLLVTLQIQRSIMTKIFVVVRRKGIMLTELQFLSTGITAVAFLTICAATIVYRSASIYSEMFVVPIGTLFAFTSIRANLPGAPSGFGTTIGESASVLGDTVHGLTRHLYSPTCAHNYVLLRKHSVGLLLTILYLRIRANGFESTAEGPAFGPKREGWMSATNCTNTAASFAQPTGQEEYYLHLEASAGSHAASLDQEMEGRSLTYRTV</sequence>
<evidence type="ECO:0000256" key="1">
    <source>
        <dbReference type="SAM" id="Phobius"/>
    </source>
</evidence>
<comment type="caution">
    <text evidence="2">The sequence shown here is derived from an EMBL/GenBank/DDBJ whole genome shotgun (WGS) entry which is preliminary data.</text>
</comment>
<accession>A0A8H4R4H7</accession>
<dbReference type="Proteomes" id="UP000521872">
    <property type="component" value="Unassembled WGS sequence"/>
</dbReference>
<protein>
    <recommendedName>
        <fullName evidence="4">Transmembrane protein</fullName>
    </recommendedName>
</protein>
<organism evidence="2 3">
    <name type="scientific">Agrocybe pediades</name>
    <dbReference type="NCBI Taxonomy" id="84607"/>
    <lineage>
        <taxon>Eukaryota</taxon>
        <taxon>Fungi</taxon>
        <taxon>Dikarya</taxon>
        <taxon>Basidiomycota</taxon>
        <taxon>Agaricomycotina</taxon>
        <taxon>Agaricomycetes</taxon>
        <taxon>Agaricomycetidae</taxon>
        <taxon>Agaricales</taxon>
        <taxon>Agaricineae</taxon>
        <taxon>Strophariaceae</taxon>
        <taxon>Agrocybe</taxon>
    </lineage>
</organism>
<dbReference type="EMBL" id="JAACJL010000002">
    <property type="protein sequence ID" value="KAF4622263.1"/>
    <property type="molecule type" value="Genomic_DNA"/>
</dbReference>
<keyword evidence="1" id="KW-0812">Transmembrane</keyword>
<keyword evidence="1" id="KW-0472">Membrane</keyword>
<dbReference type="AlphaFoldDB" id="A0A8H4R4H7"/>
<evidence type="ECO:0008006" key="4">
    <source>
        <dbReference type="Google" id="ProtNLM"/>
    </source>
</evidence>
<name>A0A8H4R4H7_9AGAR</name>
<proteinExistence type="predicted"/>
<keyword evidence="3" id="KW-1185">Reference proteome</keyword>